<evidence type="ECO:0000313" key="2">
    <source>
        <dbReference type="Proteomes" id="UP000073492"/>
    </source>
</evidence>
<accession>A0A139ISD1</accession>
<dbReference type="AlphaFoldDB" id="A0A139ISD1"/>
<comment type="caution">
    <text evidence="1">The sequence shown here is derived from an EMBL/GenBank/DDBJ whole genome shotgun (WGS) entry which is preliminary data.</text>
</comment>
<dbReference type="Proteomes" id="UP000073492">
    <property type="component" value="Unassembled WGS sequence"/>
</dbReference>
<evidence type="ECO:0000313" key="1">
    <source>
        <dbReference type="EMBL" id="KXT17466.1"/>
    </source>
</evidence>
<organism evidence="1 2">
    <name type="scientific">Pseudocercospora musae</name>
    <dbReference type="NCBI Taxonomy" id="113226"/>
    <lineage>
        <taxon>Eukaryota</taxon>
        <taxon>Fungi</taxon>
        <taxon>Dikarya</taxon>
        <taxon>Ascomycota</taxon>
        <taxon>Pezizomycotina</taxon>
        <taxon>Dothideomycetes</taxon>
        <taxon>Dothideomycetidae</taxon>
        <taxon>Mycosphaerellales</taxon>
        <taxon>Mycosphaerellaceae</taxon>
        <taxon>Pseudocercospora</taxon>
    </lineage>
</organism>
<dbReference type="EMBL" id="LFZO01000020">
    <property type="protein sequence ID" value="KXT17466.1"/>
    <property type="molecule type" value="Genomic_DNA"/>
</dbReference>
<name>A0A139ISD1_9PEZI</name>
<sequence>MGLRQGVPKFVLRSSSDASGMRATYCHGTWVIIGAAAASSVPTSTIVGDPTAWWTVVRVSVKGMLYILDRCVSLLEWLRKTLDQSGSGQESQSGSNGEHIVELLEVEWIFRLGLLF</sequence>
<dbReference type="OrthoDB" id="5332384at2759"/>
<proteinExistence type="predicted"/>
<keyword evidence="2" id="KW-1185">Reference proteome</keyword>
<gene>
    <name evidence="1" type="ORF">AC579_5736</name>
</gene>
<protein>
    <submittedName>
        <fullName evidence="1">Uncharacterized protein</fullName>
    </submittedName>
</protein>
<reference evidence="1 2" key="1">
    <citation type="submission" date="2015-07" db="EMBL/GenBank/DDBJ databases">
        <title>Comparative genomics of the Sigatoka disease complex on banana suggests a link between parallel evolutionary changes in Pseudocercospora fijiensis and Pseudocercospora eumusae and increased virulence on the banana host.</title>
        <authorList>
            <person name="Chang T.-C."/>
            <person name="Salvucci A."/>
            <person name="Crous P.W."/>
            <person name="Stergiopoulos I."/>
        </authorList>
    </citation>
    <scope>NUCLEOTIDE SEQUENCE [LARGE SCALE GENOMIC DNA]</scope>
    <source>
        <strain evidence="1 2">CBS 116634</strain>
    </source>
</reference>